<evidence type="ECO:0000313" key="8">
    <source>
        <dbReference type="EMBL" id="PSK88978.1"/>
    </source>
</evidence>
<evidence type="ECO:0000256" key="1">
    <source>
        <dbReference type="ARBA" id="ARBA00022679"/>
    </source>
</evidence>
<feature type="transmembrane region" description="Helical" evidence="6">
    <location>
        <begin position="366"/>
        <end position="387"/>
    </location>
</feature>
<keyword evidence="6" id="KW-0812">Transmembrane</keyword>
<keyword evidence="3 8" id="KW-0418">Kinase</keyword>
<accession>A0A2P8CVI1</accession>
<dbReference type="GO" id="GO:0004674">
    <property type="term" value="F:protein serine/threonine kinase activity"/>
    <property type="evidence" value="ECO:0007669"/>
    <property type="project" value="UniProtKB-KW"/>
</dbReference>
<dbReference type="InterPro" id="IPR017441">
    <property type="entry name" value="Protein_kinase_ATP_BS"/>
</dbReference>
<dbReference type="Pfam" id="PF00069">
    <property type="entry name" value="Pkinase"/>
    <property type="match status" value="1"/>
</dbReference>
<dbReference type="EMBL" id="PYGA01000028">
    <property type="protein sequence ID" value="PSK88978.1"/>
    <property type="molecule type" value="Genomic_DNA"/>
</dbReference>
<protein>
    <submittedName>
        <fullName evidence="8">Serine/threonine protein kinase</fullName>
    </submittedName>
</protein>
<dbReference type="InterPro" id="IPR000719">
    <property type="entry name" value="Prot_kinase_dom"/>
</dbReference>
<dbReference type="Gene3D" id="1.10.510.10">
    <property type="entry name" value="Transferase(Phosphotransferase) domain 1"/>
    <property type="match status" value="1"/>
</dbReference>
<name>A0A2P8CVI1_9ACTN</name>
<dbReference type="Gene3D" id="3.30.200.20">
    <property type="entry name" value="Phosphorylase Kinase, domain 1"/>
    <property type="match status" value="1"/>
</dbReference>
<dbReference type="PROSITE" id="PS50011">
    <property type="entry name" value="PROTEIN_KINASE_DOM"/>
    <property type="match status" value="1"/>
</dbReference>
<dbReference type="OrthoDB" id="3915799at2"/>
<reference evidence="8 9" key="1">
    <citation type="submission" date="2018-03" db="EMBL/GenBank/DDBJ databases">
        <title>Genomic Encyclopedia of Archaeal and Bacterial Type Strains, Phase II (KMG-II): from individual species to whole genera.</title>
        <authorList>
            <person name="Goeker M."/>
        </authorList>
    </citation>
    <scope>NUCLEOTIDE SEQUENCE [LARGE SCALE GENOMIC DNA]</scope>
    <source>
        <strain evidence="8 9">DSM 45312</strain>
    </source>
</reference>
<dbReference type="PANTHER" id="PTHR43289:SF34">
    <property type="entry name" value="SERINE_THREONINE-PROTEIN KINASE YBDM-RELATED"/>
    <property type="match status" value="1"/>
</dbReference>
<keyword evidence="9" id="KW-1185">Reference proteome</keyword>
<evidence type="ECO:0000256" key="6">
    <source>
        <dbReference type="SAM" id="Phobius"/>
    </source>
</evidence>
<feature type="domain" description="Protein kinase" evidence="7">
    <location>
        <begin position="18"/>
        <end position="279"/>
    </location>
</feature>
<evidence type="ECO:0000256" key="5">
    <source>
        <dbReference type="PROSITE-ProRule" id="PRU10141"/>
    </source>
</evidence>
<evidence type="ECO:0000256" key="2">
    <source>
        <dbReference type="ARBA" id="ARBA00022741"/>
    </source>
</evidence>
<gene>
    <name evidence="8" type="ORF">CLV63_12866</name>
</gene>
<evidence type="ECO:0000259" key="7">
    <source>
        <dbReference type="PROSITE" id="PS50011"/>
    </source>
</evidence>
<dbReference type="PROSITE" id="PS00108">
    <property type="entry name" value="PROTEIN_KINASE_ST"/>
    <property type="match status" value="1"/>
</dbReference>
<evidence type="ECO:0000313" key="9">
    <source>
        <dbReference type="Proteomes" id="UP000240542"/>
    </source>
</evidence>
<proteinExistence type="predicted"/>
<evidence type="ECO:0000256" key="4">
    <source>
        <dbReference type="ARBA" id="ARBA00022840"/>
    </source>
</evidence>
<dbReference type="PANTHER" id="PTHR43289">
    <property type="entry name" value="MITOGEN-ACTIVATED PROTEIN KINASE KINASE KINASE 20-RELATED"/>
    <property type="match status" value="1"/>
</dbReference>
<keyword evidence="4 5" id="KW-0067">ATP-binding</keyword>
<dbReference type="GO" id="GO:0005524">
    <property type="term" value="F:ATP binding"/>
    <property type="evidence" value="ECO:0007669"/>
    <property type="project" value="UniProtKB-UniRule"/>
</dbReference>
<keyword evidence="8" id="KW-0723">Serine/threonine-protein kinase</keyword>
<evidence type="ECO:0000256" key="3">
    <source>
        <dbReference type="ARBA" id="ARBA00022777"/>
    </source>
</evidence>
<dbReference type="AlphaFoldDB" id="A0A2P8CVI1"/>
<keyword evidence="1" id="KW-0808">Transferase</keyword>
<organism evidence="8 9">
    <name type="scientific">Murinocardiopsis flavida</name>
    <dbReference type="NCBI Taxonomy" id="645275"/>
    <lineage>
        <taxon>Bacteria</taxon>
        <taxon>Bacillati</taxon>
        <taxon>Actinomycetota</taxon>
        <taxon>Actinomycetes</taxon>
        <taxon>Streptosporangiales</taxon>
        <taxon>Nocardiopsidaceae</taxon>
        <taxon>Murinocardiopsis</taxon>
    </lineage>
</organism>
<sequence>MTAHIPLRPGDPSEVGPYLLHARLGDGAMGRVYLGRSPDGRTAAVKVVHPDLAEDPVFRRHFADEVEAARRVGGPCTAHVVDADTAADPSWLATAYIPGPTLREAVHEHGPLPADSAAALGAGLAEGLMAVHAGGVVHRDLKPGNVILTADGPRLIEFGIAGALDSTSRARTGVGTAGFMAPELATGAPVGPPADVFSLGCLLAYATTGRSPFGQGSAHASTYRIGHAPDLTGVPAALADPIADCLANDPGARPSPEALVERLATTAAPGAGRGSGQWLPEPLTEFITHHATTAQALTETRPRQAHPEQHIRTAYQPAPGVDGPVPRVDGPLPEAGPDARTAYQPAPMMDRPLPQAGPDTRRTARAGIALLATATAAVLLFVVLAVTNTSVAGLVARWSSGSADLGLWDCAAPVDGSLVKVPCGTAVAEYRVTAWIDPGLARLPDARTACADEVSHWTPSEDRAVKLNNRVSCLEPID</sequence>
<dbReference type="SUPFAM" id="SSF56112">
    <property type="entry name" value="Protein kinase-like (PK-like)"/>
    <property type="match status" value="1"/>
</dbReference>
<dbReference type="RefSeq" id="WP_106586355.1">
    <property type="nucleotide sequence ID" value="NZ_PYGA01000028.1"/>
</dbReference>
<keyword evidence="2 5" id="KW-0547">Nucleotide-binding</keyword>
<feature type="binding site" evidence="5">
    <location>
        <position position="46"/>
    </location>
    <ligand>
        <name>ATP</name>
        <dbReference type="ChEBI" id="CHEBI:30616"/>
    </ligand>
</feature>
<comment type="caution">
    <text evidence="8">The sequence shown here is derived from an EMBL/GenBank/DDBJ whole genome shotgun (WGS) entry which is preliminary data.</text>
</comment>
<keyword evidence="6" id="KW-1133">Transmembrane helix</keyword>
<dbReference type="InterPro" id="IPR008271">
    <property type="entry name" value="Ser/Thr_kinase_AS"/>
</dbReference>
<keyword evidence="6" id="KW-0472">Membrane</keyword>
<dbReference type="PROSITE" id="PS00107">
    <property type="entry name" value="PROTEIN_KINASE_ATP"/>
    <property type="match status" value="1"/>
</dbReference>
<dbReference type="SMART" id="SM00220">
    <property type="entry name" value="S_TKc"/>
    <property type="match status" value="1"/>
</dbReference>
<dbReference type="InterPro" id="IPR011009">
    <property type="entry name" value="Kinase-like_dom_sf"/>
</dbReference>
<dbReference type="CDD" id="cd14014">
    <property type="entry name" value="STKc_PknB_like"/>
    <property type="match status" value="1"/>
</dbReference>
<dbReference type="Proteomes" id="UP000240542">
    <property type="component" value="Unassembled WGS sequence"/>
</dbReference>